<evidence type="ECO:0000259" key="2">
    <source>
        <dbReference type="PROSITE" id="PS50110"/>
    </source>
</evidence>
<dbReference type="InterPro" id="IPR001789">
    <property type="entry name" value="Sig_transdc_resp-reg_receiver"/>
</dbReference>
<dbReference type="OrthoDB" id="9786548at2"/>
<dbReference type="Proteomes" id="UP000263993">
    <property type="component" value="Unassembled WGS sequence"/>
</dbReference>
<organism evidence="3 4">
    <name type="scientific">Undibacter mobilis</name>
    <dbReference type="NCBI Taxonomy" id="2292256"/>
    <lineage>
        <taxon>Bacteria</taxon>
        <taxon>Pseudomonadati</taxon>
        <taxon>Pseudomonadota</taxon>
        <taxon>Alphaproteobacteria</taxon>
        <taxon>Hyphomicrobiales</taxon>
        <taxon>Nitrobacteraceae</taxon>
        <taxon>Undibacter</taxon>
    </lineage>
</organism>
<dbReference type="InterPro" id="IPR011006">
    <property type="entry name" value="CheY-like_superfamily"/>
</dbReference>
<evidence type="ECO:0000256" key="1">
    <source>
        <dbReference type="PROSITE-ProRule" id="PRU00169"/>
    </source>
</evidence>
<gene>
    <name evidence="3" type="ORF">DXH78_04505</name>
</gene>
<protein>
    <submittedName>
        <fullName evidence="3">Response regulator</fullName>
    </submittedName>
</protein>
<dbReference type="SUPFAM" id="SSF52172">
    <property type="entry name" value="CheY-like"/>
    <property type="match status" value="1"/>
</dbReference>
<dbReference type="Gene3D" id="3.40.50.2300">
    <property type="match status" value="1"/>
</dbReference>
<sequence length="166" mass="18231">MPKSPLEAMIQGLNILVVDGNAYMRKVTRMMLMNLGAKSVIEAADGLAALEQIRNSDPDVMLLDWDMPLLNGMEVVRIVRSPGVFPRPNLPIIMLTSRAQRSSVVQALHAGINEFLVKPTSAKALHDRLSSIVINPRPMVQLGDAYVPQPRKMSTDLELDPADVGH</sequence>
<dbReference type="PANTHER" id="PTHR43228:SF1">
    <property type="entry name" value="TWO-COMPONENT RESPONSE REGULATOR ARR22"/>
    <property type="match status" value="1"/>
</dbReference>
<dbReference type="AlphaFoldDB" id="A0A371B8L7"/>
<feature type="modified residue" description="4-aspartylphosphate" evidence="1">
    <location>
        <position position="64"/>
    </location>
</feature>
<accession>A0A371B8L7</accession>
<dbReference type="EMBL" id="QRGO01000001">
    <property type="protein sequence ID" value="RDV03910.1"/>
    <property type="molecule type" value="Genomic_DNA"/>
</dbReference>
<dbReference type="RefSeq" id="WP_115515936.1">
    <property type="nucleotide sequence ID" value="NZ_QRGO01000001.1"/>
</dbReference>
<comment type="caution">
    <text evidence="3">The sequence shown here is derived from an EMBL/GenBank/DDBJ whole genome shotgun (WGS) entry which is preliminary data.</text>
</comment>
<evidence type="ECO:0000313" key="4">
    <source>
        <dbReference type="Proteomes" id="UP000263993"/>
    </source>
</evidence>
<dbReference type="PROSITE" id="PS50110">
    <property type="entry name" value="RESPONSE_REGULATORY"/>
    <property type="match status" value="1"/>
</dbReference>
<dbReference type="SMART" id="SM00448">
    <property type="entry name" value="REC"/>
    <property type="match status" value="1"/>
</dbReference>
<dbReference type="InterPro" id="IPR052048">
    <property type="entry name" value="ST_Response_Regulator"/>
</dbReference>
<dbReference type="GO" id="GO:0000160">
    <property type="term" value="P:phosphorelay signal transduction system"/>
    <property type="evidence" value="ECO:0007669"/>
    <property type="project" value="InterPro"/>
</dbReference>
<dbReference type="PANTHER" id="PTHR43228">
    <property type="entry name" value="TWO-COMPONENT RESPONSE REGULATOR"/>
    <property type="match status" value="1"/>
</dbReference>
<feature type="domain" description="Response regulatory" evidence="2">
    <location>
        <begin position="14"/>
        <end position="133"/>
    </location>
</feature>
<evidence type="ECO:0000313" key="3">
    <source>
        <dbReference type="EMBL" id="RDV03910.1"/>
    </source>
</evidence>
<dbReference type="Pfam" id="PF00072">
    <property type="entry name" value="Response_reg"/>
    <property type="match status" value="1"/>
</dbReference>
<name>A0A371B8L7_9BRAD</name>
<keyword evidence="1" id="KW-0597">Phosphoprotein</keyword>
<keyword evidence="4" id="KW-1185">Reference proteome</keyword>
<proteinExistence type="predicted"/>
<reference evidence="4" key="1">
    <citation type="submission" date="2018-08" db="EMBL/GenBank/DDBJ databases">
        <authorList>
            <person name="Kim S.-J."/>
            <person name="Jung G.-Y."/>
        </authorList>
    </citation>
    <scope>NUCLEOTIDE SEQUENCE [LARGE SCALE GENOMIC DNA]</scope>
    <source>
        <strain evidence="4">GY_H</strain>
    </source>
</reference>